<dbReference type="GO" id="GO:0003723">
    <property type="term" value="F:RNA binding"/>
    <property type="evidence" value="ECO:0007669"/>
    <property type="project" value="UniProtKB-UniRule"/>
</dbReference>
<dbReference type="OrthoDB" id="5970at2759"/>
<protein>
    <submittedName>
        <fullName evidence="6">SFRS7</fullName>
    </submittedName>
</protein>
<dbReference type="InterPro" id="IPR050907">
    <property type="entry name" value="SRSF"/>
</dbReference>
<dbReference type="InterPro" id="IPR035979">
    <property type="entry name" value="RBD_domain_sf"/>
</dbReference>
<accession>A0A8S3R4K6</accession>
<evidence type="ECO:0000313" key="7">
    <source>
        <dbReference type="Proteomes" id="UP000683360"/>
    </source>
</evidence>
<keyword evidence="1" id="KW-0863">Zinc-finger</keyword>
<evidence type="ECO:0000259" key="4">
    <source>
        <dbReference type="PROSITE" id="PS50102"/>
    </source>
</evidence>
<keyword evidence="1" id="KW-0479">Metal-binding</keyword>
<dbReference type="InterPro" id="IPR012677">
    <property type="entry name" value="Nucleotide-bd_a/b_plait_sf"/>
</dbReference>
<dbReference type="EMBL" id="CAJPWZ010000892">
    <property type="protein sequence ID" value="CAG2202582.1"/>
    <property type="molecule type" value="Genomic_DNA"/>
</dbReference>
<dbReference type="PROSITE" id="PS50158">
    <property type="entry name" value="ZF_CCHC"/>
    <property type="match status" value="1"/>
</dbReference>
<name>A0A8S3R4K6_MYTED</name>
<keyword evidence="2" id="KW-0694">RNA-binding</keyword>
<evidence type="ECO:0000256" key="3">
    <source>
        <dbReference type="SAM" id="MobiDB-lite"/>
    </source>
</evidence>
<dbReference type="GO" id="GO:0008270">
    <property type="term" value="F:zinc ion binding"/>
    <property type="evidence" value="ECO:0007669"/>
    <property type="project" value="UniProtKB-KW"/>
</dbReference>
<dbReference type="SUPFAM" id="SSF54928">
    <property type="entry name" value="RNA-binding domain, RBD"/>
    <property type="match status" value="1"/>
</dbReference>
<feature type="compositionally biased region" description="Basic residues" evidence="3">
    <location>
        <begin position="36"/>
        <end position="64"/>
    </location>
</feature>
<sequence length="273" mass="31468">MSSRSSTKDKTRRESKEKKRTKEAEKSQKKEVAKMPRSRSRSRSRSFSRGRNRGRQQSRSRSHSRSYSPEEGYRIHVADLGMDPSKSELDRAFEKFGPILEVWVARNPPCFAFIVYKYREDAERAVQDMDGRVLSGGRIRVSFARPRTRGRRRRGFDPNLRCYTCGEKGHFSRDCVEIWRQRRRNRSRNVVLVKCVRSKSGHVIMQVTGTGEIIISQQENAEVTHALNPDPNLDHQRDPRIAGQGHVQTDAKAEVPGMYMIAVNGSNNFTIPF</sequence>
<keyword evidence="1" id="KW-0862">Zinc</keyword>
<feature type="compositionally biased region" description="Basic and acidic residues" evidence="3">
    <location>
        <begin position="1"/>
        <end position="34"/>
    </location>
</feature>
<feature type="domain" description="CCHC-type" evidence="5">
    <location>
        <begin position="161"/>
        <end position="175"/>
    </location>
</feature>
<dbReference type="Pfam" id="PF00076">
    <property type="entry name" value="RRM_1"/>
    <property type="match status" value="1"/>
</dbReference>
<dbReference type="Pfam" id="PF00098">
    <property type="entry name" value="zf-CCHC"/>
    <property type="match status" value="1"/>
</dbReference>
<keyword evidence="7" id="KW-1185">Reference proteome</keyword>
<reference evidence="6" key="1">
    <citation type="submission" date="2021-03" db="EMBL/GenBank/DDBJ databases">
        <authorList>
            <person name="Bekaert M."/>
        </authorList>
    </citation>
    <scope>NUCLEOTIDE SEQUENCE</scope>
</reference>
<evidence type="ECO:0000256" key="1">
    <source>
        <dbReference type="PROSITE-ProRule" id="PRU00047"/>
    </source>
</evidence>
<evidence type="ECO:0000313" key="6">
    <source>
        <dbReference type="EMBL" id="CAG2202582.1"/>
    </source>
</evidence>
<dbReference type="SMART" id="SM00343">
    <property type="entry name" value="ZnF_C2HC"/>
    <property type="match status" value="1"/>
</dbReference>
<dbReference type="AlphaFoldDB" id="A0A8S3R4K6"/>
<dbReference type="Proteomes" id="UP000683360">
    <property type="component" value="Unassembled WGS sequence"/>
</dbReference>
<dbReference type="Gene3D" id="4.10.60.10">
    <property type="entry name" value="Zinc finger, CCHC-type"/>
    <property type="match status" value="1"/>
</dbReference>
<dbReference type="SUPFAM" id="SSF57756">
    <property type="entry name" value="Retrovirus zinc finger-like domains"/>
    <property type="match status" value="1"/>
</dbReference>
<dbReference type="PROSITE" id="PS50102">
    <property type="entry name" value="RRM"/>
    <property type="match status" value="1"/>
</dbReference>
<dbReference type="InterPro" id="IPR000504">
    <property type="entry name" value="RRM_dom"/>
</dbReference>
<evidence type="ECO:0000256" key="2">
    <source>
        <dbReference type="PROSITE-ProRule" id="PRU00176"/>
    </source>
</evidence>
<gene>
    <name evidence="6" type="ORF">MEDL_17187</name>
</gene>
<feature type="region of interest" description="Disordered" evidence="3">
    <location>
        <begin position="1"/>
        <end position="72"/>
    </location>
</feature>
<dbReference type="PANTHER" id="PTHR23147">
    <property type="entry name" value="SERINE/ARGININE RICH SPLICING FACTOR"/>
    <property type="match status" value="1"/>
</dbReference>
<proteinExistence type="predicted"/>
<feature type="domain" description="RRM" evidence="4">
    <location>
        <begin position="73"/>
        <end position="146"/>
    </location>
</feature>
<dbReference type="InterPro" id="IPR001878">
    <property type="entry name" value="Znf_CCHC"/>
</dbReference>
<evidence type="ECO:0000259" key="5">
    <source>
        <dbReference type="PROSITE" id="PS50158"/>
    </source>
</evidence>
<organism evidence="6 7">
    <name type="scientific">Mytilus edulis</name>
    <name type="common">Blue mussel</name>
    <dbReference type="NCBI Taxonomy" id="6550"/>
    <lineage>
        <taxon>Eukaryota</taxon>
        <taxon>Metazoa</taxon>
        <taxon>Spiralia</taxon>
        <taxon>Lophotrochozoa</taxon>
        <taxon>Mollusca</taxon>
        <taxon>Bivalvia</taxon>
        <taxon>Autobranchia</taxon>
        <taxon>Pteriomorphia</taxon>
        <taxon>Mytilida</taxon>
        <taxon>Mytiloidea</taxon>
        <taxon>Mytilidae</taxon>
        <taxon>Mytilinae</taxon>
        <taxon>Mytilus</taxon>
    </lineage>
</organism>
<dbReference type="InterPro" id="IPR036875">
    <property type="entry name" value="Znf_CCHC_sf"/>
</dbReference>
<dbReference type="Gene3D" id="3.30.70.330">
    <property type="match status" value="1"/>
</dbReference>
<dbReference type="SMART" id="SM00360">
    <property type="entry name" value="RRM"/>
    <property type="match status" value="1"/>
</dbReference>
<comment type="caution">
    <text evidence="6">The sequence shown here is derived from an EMBL/GenBank/DDBJ whole genome shotgun (WGS) entry which is preliminary data.</text>
</comment>